<feature type="modified residue" description="4-aspartylphosphate" evidence="2">
    <location>
        <position position="23"/>
    </location>
</feature>
<reference evidence="5" key="2">
    <citation type="submission" date="2015-05" db="EMBL/GenBank/DDBJ databases">
        <authorList>
            <person name="Swarnkar M.K."/>
            <person name="Vyas P."/>
            <person name="Rahi P."/>
            <person name="Thakur R."/>
            <person name="Thakur N."/>
            <person name="Singh A.K."/>
            <person name="Gulati A."/>
        </authorList>
    </citation>
    <scope>NUCLEOTIDE SEQUENCE [LARGE SCALE GENOMIC DNA]</scope>
    <source>
        <strain evidence="5">745</strain>
    </source>
</reference>
<organism evidence="4 5">
    <name type="scientific">Pseudomonas trivialis</name>
    <dbReference type="NCBI Taxonomy" id="200450"/>
    <lineage>
        <taxon>Bacteria</taxon>
        <taxon>Pseudomonadati</taxon>
        <taxon>Pseudomonadota</taxon>
        <taxon>Gammaproteobacteria</taxon>
        <taxon>Pseudomonadales</taxon>
        <taxon>Pseudomonadaceae</taxon>
        <taxon>Pseudomonas</taxon>
    </lineage>
</organism>
<dbReference type="Pfam" id="PF00072">
    <property type="entry name" value="Response_reg"/>
    <property type="match status" value="1"/>
</dbReference>
<keyword evidence="1 2" id="KW-0597">Phosphoprotein</keyword>
<dbReference type="EMBL" id="CP011507">
    <property type="protein sequence ID" value="AKS04661.1"/>
    <property type="molecule type" value="Genomic_DNA"/>
</dbReference>
<protein>
    <recommendedName>
        <fullName evidence="3">Response regulatory domain-containing protein</fullName>
    </recommendedName>
</protein>
<reference evidence="4 5" key="1">
    <citation type="journal article" date="2015" name="Genome Announc.">
        <title>Complete Genome Sequence of the Rhizobacterium Pseudomonas trivialis Strain IHBB745 with Multiple Plant Growth-Promoting Activities and Tolerance to Desiccation and Alkalinity.</title>
        <authorList>
            <person name="Gulati A."/>
            <person name="Swarnkar M.K."/>
            <person name="Vyas P."/>
            <person name="Rahi P."/>
            <person name="Thakur R."/>
            <person name="Thakur N."/>
            <person name="Singh A.K."/>
        </authorList>
    </citation>
    <scope>NUCLEOTIDE SEQUENCE [LARGE SCALE GENOMIC DNA]</scope>
    <source>
        <strain evidence="5">745</strain>
    </source>
</reference>
<dbReference type="PROSITE" id="PS50110">
    <property type="entry name" value="RESPONSE_REGULATORY"/>
    <property type="match status" value="1"/>
</dbReference>
<accession>A0A0H5A1N1</accession>
<evidence type="ECO:0000313" key="4">
    <source>
        <dbReference type="EMBL" id="AKS04661.1"/>
    </source>
</evidence>
<dbReference type="Gene3D" id="3.40.50.2300">
    <property type="match status" value="1"/>
</dbReference>
<proteinExistence type="predicted"/>
<dbReference type="RefSeq" id="WP_049708409.1">
    <property type="nucleotide sequence ID" value="NZ_CP011507.1"/>
</dbReference>
<evidence type="ECO:0000313" key="5">
    <source>
        <dbReference type="Proteomes" id="UP000036608"/>
    </source>
</evidence>
<dbReference type="InterPro" id="IPR050595">
    <property type="entry name" value="Bact_response_regulator"/>
</dbReference>
<dbReference type="SUPFAM" id="SSF52172">
    <property type="entry name" value="CheY-like"/>
    <property type="match status" value="1"/>
</dbReference>
<evidence type="ECO:0000256" key="2">
    <source>
        <dbReference type="PROSITE-ProRule" id="PRU00169"/>
    </source>
</evidence>
<dbReference type="InterPro" id="IPR011006">
    <property type="entry name" value="CheY-like_superfamily"/>
</dbReference>
<dbReference type="OrthoDB" id="9784719at2"/>
<dbReference type="PANTHER" id="PTHR44591:SF3">
    <property type="entry name" value="RESPONSE REGULATORY DOMAIN-CONTAINING PROTEIN"/>
    <property type="match status" value="1"/>
</dbReference>
<dbReference type="InterPro" id="IPR001789">
    <property type="entry name" value="Sig_transdc_resp-reg_receiver"/>
</dbReference>
<sequence length="92" mass="9900">MAGGLAARAFLAQSGSFDLAITDMAMPDMTGIELANRIEPLFPTLPIILSSGFAEISQDFQTALTRLPKPFDQSALAKVIAETMRIRTADSR</sequence>
<feature type="domain" description="Response regulatory" evidence="3">
    <location>
        <begin position="1"/>
        <end position="84"/>
    </location>
</feature>
<name>A0A0H5A1N1_9PSED</name>
<dbReference type="PANTHER" id="PTHR44591">
    <property type="entry name" value="STRESS RESPONSE REGULATOR PROTEIN 1"/>
    <property type="match status" value="1"/>
</dbReference>
<dbReference type="KEGG" id="ptv:AA957_00510"/>
<dbReference type="GO" id="GO:0000160">
    <property type="term" value="P:phosphorelay signal transduction system"/>
    <property type="evidence" value="ECO:0007669"/>
    <property type="project" value="InterPro"/>
</dbReference>
<evidence type="ECO:0000256" key="1">
    <source>
        <dbReference type="ARBA" id="ARBA00022553"/>
    </source>
</evidence>
<evidence type="ECO:0000259" key="3">
    <source>
        <dbReference type="PROSITE" id="PS50110"/>
    </source>
</evidence>
<dbReference type="Proteomes" id="UP000036608">
    <property type="component" value="Chromosome"/>
</dbReference>
<gene>
    <name evidence="4" type="ORF">AA957_00510</name>
</gene>
<dbReference type="AlphaFoldDB" id="A0A0H5A1N1"/>
<dbReference type="PATRIC" id="fig|200450.3.peg.115"/>